<reference evidence="2 3" key="1">
    <citation type="submission" date="2019-05" db="EMBL/GenBank/DDBJ databases">
        <title>Another draft genome of Portunus trituberculatus and its Hox gene families provides insights of decapod evolution.</title>
        <authorList>
            <person name="Jeong J.-H."/>
            <person name="Song I."/>
            <person name="Kim S."/>
            <person name="Choi T."/>
            <person name="Kim D."/>
            <person name="Ryu S."/>
            <person name="Kim W."/>
        </authorList>
    </citation>
    <scope>NUCLEOTIDE SEQUENCE [LARGE SCALE GENOMIC DNA]</scope>
    <source>
        <tissue evidence="2">Muscle</tissue>
    </source>
</reference>
<accession>A0A5B7CI85</accession>
<gene>
    <name evidence="2" type="ORF">E2C01_001038</name>
</gene>
<keyword evidence="3" id="KW-1185">Reference proteome</keyword>
<dbReference type="EMBL" id="VSRR010000031">
    <property type="protein sequence ID" value="MPC08451.1"/>
    <property type="molecule type" value="Genomic_DNA"/>
</dbReference>
<evidence type="ECO:0000313" key="3">
    <source>
        <dbReference type="Proteomes" id="UP000324222"/>
    </source>
</evidence>
<dbReference type="AlphaFoldDB" id="A0A5B7CI85"/>
<name>A0A5B7CI85_PORTR</name>
<feature type="region of interest" description="Disordered" evidence="1">
    <location>
        <begin position="88"/>
        <end position="121"/>
    </location>
</feature>
<feature type="compositionally biased region" description="Polar residues" evidence="1">
    <location>
        <begin position="18"/>
        <end position="32"/>
    </location>
</feature>
<proteinExistence type="predicted"/>
<sequence>MTRGALSRQSRNYRHGNQGANHVTGSTVNGKQSKIAGFPHTSRHQSLIDASPVFKYCFVSDVTKKRKFLNRSKISRIGQQEELEHNSKLFTRVQHDKKESKRDASSCRRGPDVSATPDTYPDSLPSSCSFGTNARAIL</sequence>
<comment type="caution">
    <text evidence="2">The sequence shown here is derived from an EMBL/GenBank/DDBJ whole genome shotgun (WGS) entry which is preliminary data.</text>
</comment>
<feature type="compositionally biased region" description="Basic and acidic residues" evidence="1">
    <location>
        <begin position="88"/>
        <end position="111"/>
    </location>
</feature>
<evidence type="ECO:0000256" key="1">
    <source>
        <dbReference type="SAM" id="MobiDB-lite"/>
    </source>
</evidence>
<feature type="region of interest" description="Disordered" evidence="1">
    <location>
        <begin position="1"/>
        <end position="39"/>
    </location>
</feature>
<evidence type="ECO:0000313" key="2">
    <source>
        <dbReference type="EMBL" id="MPC08451.1"/>
    </source>
</evidence>
<dbReference type="Proteomes" id="UP000324222">
    <property type="component" value="Unassembled WGS sequence"/>
</dbReference>
<organism evidence="2 3">
    <name type="scientific">Portunus trituberculatus</name>
    <name type="common">Swimming crab</name>
    <name type="synonym">Neptunus trituberculatus</name>
    <dbReference type="NCBI Taxonomy" id="210409"/>
    <lineage>
        <taxon>Eukaryota</taxon>
        <taxon>Metazoa</taxon>
        <taxon>Ecdysozoa</taxon>
        <taxon>Arthropoda</taxon>
        <taxon>Crustacea</taxon>
        <taxon>Multicrustacea</taxon>
        <taxon>Malacostraca</taxon>
        <taxon>Eumalacostraca</taxon>
        <taxon>Eucarida</taxon>
        <taxon>Decapoda</taxon>
        <taxon>Pleocyemata</taxon>
        <taxon>Brachyura</taxon>
        <taxon>Eubrachyura</taxon>
        <taxon>Portunoidea</taxon>
        <taxon>Portunidae</taxon>
        <taxon>Portuninae</taxon>
        <taxon>Portunus</taxon>
    </lineage>
</organism>
<protein>
    <submittedName>
        <fullName evidence="2">Uncharacterized protein</fullName>
    </submittedName>
</protein>